<evidence type="ECO:0000313" key="1">
    <source>
        <dbReference type="EMBL" id="CUH75860.1"/>
    </source>
</evidence>
<reference evidence="1 2" key="1">
    <citation type="submission" date="2015-09" db="EMBL/GenBank/DDBJ databases">
        <authorList>
            <consortium name="Swine Surveillance"/>
        </authorList>
    </citation>
    <scope>NUCLEOTIDE SEQUENCE [LARGE SCALE GENOMIC DNA]</scope>
    <source>
        <strain evidence="1 2">CECT 7648</strain>
    </source>
</reference>
<organism evidence="1 2">
    <name type="scientific">Tropicibacter naphthalenivorans</name>
    <dbReference type="NCBI Taxonomy" id="441103"/>
    <lineage>
        <taxon>Bacteria</taxon>
        <taxon>Pseudomonadati</taxon>
        <taxon>Pseudomonadota</taxon>
        <taxon>Alphaproteobacteria</taxon>
        <taxon>Rhodobacterales</taxon>
        <taxon>Roseobacteraceae</taxon>
        <taxon>Tropicibacter</taxon>
    </lineage>
</organism>
<gene>
    <name evidence="1" type="ORF">TRN7648_00660</name>
</gene>
<keyword evidence="2" id="KW-1185">Reference proteome</keyword>
<dbReference type="SUPFAM" id="SSF51110">
    <property type="entry name" value="alpha-D-mannose-specific plant lectins"/>
    <property type="match status" value="1"/>
</dbReference>
<dbReference type="EMBL" id="CYSE01000001">
    <property type="protein sequence ID" value="CUH75860.1"/>
    <property type="molecule type" value="Genomic_DNA"/>
</dbReference>
<dbReference type="InterPro" id="IPR036426">
    <property type="entry name" value="Bulb-type_lectin_dom_sf"/>
</dbReference>
<name>A0A0P1G224_9RHOB</name>
<evidence type="ECO:0008006" key="3">
    <source>
        <dbReference type="Google" id="ProtNLM"/>
    </source>
</evidence>
<evidence type="ECO:0000313" key="2">
    <source>
        <dbReference type="Proteomes" id="UP000054935"/>
    </source>
</evidence>
<dbReference type="Proteomes" id="UP000054935">
    <property type="component" value="Unassembled WGS sequence"/>
</dbReference>
<dbReference type="STRING" id="441103.TRN7648_00660"/>
<protein>
    <recommendedName>
        <fullName evidence="3">Bulb-type lectin domain-containing protein</fullName>
    </recommendedName>
</protein>
<dbReference type="Gene3D" id="2.90.10.30">
    <property type="match status" value="1"/>
</dbReference>
<dbReference type="AlphaFoldDB" id="A0A0P1G224"/>
<accession>A0A0P1G224</accession>
<proteinExistence type="predicted"/>
<sequence length="197" mass="22719">MYSDFETPTPENMLYEAVMLPNKNLVVRKPGGDVVWGMYQTIADPVINGHIASYAFQDGQLVLKNHDDEPIWKTPDQPNRTEATLDITYWGGLQITKPNPDAATDPTAPKRIVLWDSQGILEYEPDPKKIQAFITPNHRPPARWTDEWFYQKLQDNKESCLEVTDVQDDRDWHNNKDSRNFPIKAELLDKLPEDVLT</sequence>